<dbReference type="EMBL" id="JEXJ01000013">
    <property type="protein sequence ID" value="EXC52400.1"/>
    <property type="molecule type" value="Genomic_DNA"/>
</dbReference>
<evidence type="ECO:0000256" key="1">
    <source>
        <dbReference type="SAM" id="Phobius"/>
    </source>
</evidence>
<dbReference type="Pfam" id="PF01757">
    <property type="entry name" value="Acyl_transf_3"/>
    <property type="match status" value="1"/>
</dbReference>
<dbReference type="Proteomes" id="UP000020735">
    <property type="component" value="Unassembled WGS sequence"/>
</dbReference>
<proteinExistence type="predicted"/>
<feature type="transmembrane region" description="Helical" evidence="1">
    <location>
        <begin position="164"/>
        <end position="191"/>
    </location>
</feature>
<gene>
    <name evidence="3" type="ORF">J529_1186</name>
</gene>
<evidence type="ECO:0000313" key="3">
    <source>
        <dbReference type="EMBL" id="EXC52400.1"/>
    </source>
</evidence>
<feature type="transmembrane region" description="Helical" evidence="1">
    <location>
        <begin position="264"/>
        <end position="283"/>
    </location>
</feature>
<accession>A0A009SHD8</accession>
<dbReference type="InterPro" id="IPR002656">
    <property type="entry name" value="Acyl_transf_3_dom"/>
</dbReference>
<feature type="transmembrane region" description="Helical" evidence="1">
    <location>
        <begin position="330"/>
        <end position="349"/>
    </location>
</feature>
<keyword evidence="1" id="KW-0812">Transmembrane</keyword>
<feature type="transmembrane region" description="Helical" evidence="1">
    <location>
        <begin position="7"/>
        <end position="26"/>
    </location>
</feature>
<dbReference type="AlphaFoldDB" id="A0A009SHD8"/>
<dbReference type="GO" id="GO:0016747">
    <property type="term" value="F:acyltransferase activity, transferring groups other than amino-acyl groups"/>
    <property type="evidence" value="ECO:0007669"/>
    <property type="project" value="InterPro"/>
</dbReference>
<evidence type="ECO:0000259" key="2">
    <source>
        <dbReference type="Pfam" id="PF01757"/>
    </source>
</evidence>
<keyword evidence="3" id="KW-0012">Acyltransferase</keyword>
<name>A0A009SHD8_ACIBA</name>
<feature type="domain" description="Acyltransferase 3" evidence="2">
    <location>
        <begin position="3"/>
        <end position="349"/>
    </location>
</feature>
<comment type="caution">
    <text evidence="3">The sequence shown here is derived from an EMBL/GenBank/DDBJ whole genome shotgun (WGS) entry which is preliminary data.</text>
</comment>
<keyword evidence="1" id="KW-1133">Transmembrane helix</keyword>
<feature type="transmembrane region" description="Helical" evidence="1">
    <location>
        <begin position="91"/>
        <end position="109"/>
    </location>
</feature>
<dbReference type="PANTHER" id="PTHR23028:SF53">
    <property type="entry name" value="ACYL_TRANSF_3 DOMAIN-CONTAINING PROTEIN"/>
    <property type="match status" value="1"/>
</dbReference>
<organism evidence="3 4">
    <name type="scientific">Acinetobacter baumannii 99063</name>
    <dbReference type="NCBI Taxonomy" id="1310630"/>
    <lineage>
        <taxon>Bacteria</taxon>
        <taxon>Pseudomonadati</taxon>
        <taxon>Pseudomonadota</taxon>
        <taxon>Gammaproteobacteria</taxon>
        <taxon>Moraxellales</taxon>
        <taxon>Moraxellaceae</taxon>
        <taxon>Acinetobacter</taxon>
        <taxon>Acinetobacter calcoaceticus/baumannii complex</taxon>
    </lineage>
</organism>
<keyword evidence="3" id="KW-0808">Transferase</keyword>
<dbReference type="InterPro" id="IPR050879">
    <property type="entry name" value="Acyltransferase_3"/>
</dbReference>
<sequence length="370" mass="42455">MRNYKIDILRGMSILLVLLHHFNIPYKLKDTWLGFDFLGEAFSTVIARNGNYGVTMFFVISGFLITHHTLKRDKQFSAINLKHFYIRRAARILPCLILLILGVSILGSFDLKPFMNQAPNGIEVSYPLTIFAALTFWMNILIIKFGWVNYALGVLWSLSVEEVFYFVFPLLCLFTRSNKVFIAVLVGVILYGPYFRSLHFGEESGAYLYHYFSSFDGIAVGCLTAIFSHKYQPDWTYKKPLSWLIILSMTALYLYAPIKEVSTWGISLFAFATGLLILCFQHPSEMQAHNLLTKIMVWLGQRSYETYLFHLVVLGLMKVAFVPAQTDASIKIMLLIGYLVLTFIISAAIEKYYSTPLNSYIRKVFIKDKS</sequence>
<feature type="transmembrane region" description="Helical" evidence="1">
    <location>
        <begin position="129"/>
        <end position="152"/>
    </location>
</feature>
<feature type="transmembrane region" description="Helical" evidence="1">
    <location>
        <begin position="52"/>
        <end position="70"/>
    </location>
</feature>
<keyword evidence="1" id="KW-0472">Membrane</keyword>
<feature type="transmembrane region" description="Helical" evidence="1">
    <location>
        <begin position="304"/>
        <end position="324"/>
    </location>
</feature>
<dbReference type="RefSeq" id="WP_032067956.1">
    <property type="nucleotide sequence ID" value="NZ_JEXJ01000013.1"/>
</dbReference>
<dbReference type="PANTHER" id="PTHR23028">
    <property type="entry name" value="ACETYLTRANSFERASE"/>
    <property type="match status" value="1"/>
</dbReference>
<reference evidence="3 4" key="1">
    <citation type="submission" date="2014-02" db="EMBL/GenBank/DDBJ databases">
        <title>Comparative genomics and transcriptomics to identify genetic mechanisms underlying the emergence of carbapenem resistant Acinetobacter baumannii (CRAb).</title>
        <authorList>
            <person name="Harris A.D."/>
            <person name="Johnson K.J."/>
            <person name="George J."/>
            <person name="Shefchek K."/>
            <person name="Daugherty S.C."/>
            <person name="Parankush S."/>
            <person name="Sadzewicz L."/>
            <person name="Tallon L."/>
            <person name="Sengamalay N."/>
            <person name="Hazen T.H."/>
            <person name="Rasko D.A."/>
        </authorList>
    </citation>
    <scope>NUCLEOTIDE SEQUENCE [LARGE SCALE GENOMIC DNA]</scope>
    <source>
        <strain evidence="3 4">99063</strain>
    </source>
</reference>
<dbReference type="GO" id="GO:0009103">
    <property type="term" value="P:lipopolysaccharide biosynthetic process"/>
    <property type="evidence" value="ECO:0007669"/>
    <property type="project" value="TreeGrafter"/>
</dbReference>
<protein>
    <submittedName>
        <fullName evidence="3">Acyltransferase family protein</fullName>
    </submittedName>
</protein>
<dbReference type="PATRIC" id="fig|1310630.3.peg.1163"/>
<dbReference type="GO" id="GO:0016020">
    <property type="term" value="C:membrane"/>
    <property type="evidence" value="ECO:0007669"/>
    <property type="project" value="TreeGrafter"/>
</dbReference>
<evidence type="ECO:0000313" key="4">
    <source>
        <dbReference type="Proteomes" id="UP000020735"/>
    </source>
</evidence>
<feature type="transmembrane region" description="Helical" evidence="1">
    <location>
        <begin position="241"/>
        <end position="258"/>
    </location>
</feature>
<feature type="transmembrane region" description="Helical" evidence="1">
    <location>
        <begin position="211"/>
        <end position="229"/>
    </location>
</feature>